<keyword evidence="2" id="KW-1185">Reference proteome</keyword>
<dbReference type="AlphaFoldDB" id="A0A9W6G9X0"/>
<organism evidence="1 2">
    <name type="scientific">Glycomyces algeriensis</name>
    <dbReference type="NCBI Taxonomy" id="256037"/>
    <lineage>
        <taxon>Bacteria</taxon>
        <taxon>Bacillati</taxon>
        <taxon>Actinomycetota</taxon>
        <taxon>Actinomycetes</taxon>
        <taxon>Glycomycetales</taxon>
        <taxon>Glycomycetaceae</taxon>
        <taxon>Glycomyces</taxon>
    </lineage>
</organism>
<dbReference type="Proteomes" id="UP001144313">
    <property type="component" value="Unassembled WGS sequence"/>
</dbReference>
<evidence type="ECO:0000313" key="1">
    <source>
        <dbReference type="EMBL" id="GLI42982.1"/>
    </source>
</evidence>
<evidence type="ECO:0008006" key="3">
    <source>
        <dbReference type="Google" id="ProtNLM"/>
    </source>
</evidence>
<evidence type="ECO:0000313" key="2">
    <source>
        <dbReference type="Proteomes" id="UP001144313"/>
    </source>
</evidence>
<sequence length="109" mass="11416">MTPATHRLPSIHPAGGRLALVRGKHAHADAGRGPGPHPRARGRVVLAGRAFSGIGPVYRDALQTVLDDAIFMRHVHTVQVELAPDVTQAAAVGAATVILRNLLESPDTA</sequence>
<proteinExistence type="predicted"/>
<name>A0A9W6G9X0_9ACTN</name>
<gene>
    <name evidence="1" type="ORF">GALLR39Z86_28320</name>
</gene>
<dbReference type="EMBL" id="BSDT01000001">
    <property type="protein sequence ID" value="GLI42982.1"/>
    <property type="molecule type" value="Genomic_DNA"/>
</dbReference>
<comment type="caution">
    <text evidence="1">The sequence shown here is derived from an EMBL/GenBank/DDBJ whole genome shotgun (WGS) entry which is preliminary data.</text>
</comment>
<reference evidence="1" key="1">
    <citation type="submission" date="2022-12" db="EMBL/GenBank/DDBJ databases">
        <title>Reference genome sequencing for broad-spectrum identification of bacterial and archaeal isolates by mass spectrometry.</title>
        <authorList>
            <person name="Sekiguchi Y."/>
            <person name="Tourlousse D.M."/>
        </authorList>
    </citation>
    <scope>NUCLEOTIDE SEQUENCE</scope>
    <source>
        <strain evidence="1">LLR39Z86</strain>
    </source>
</reference>
<accession>A0A9W6G9X0</accession>
<protein>
    <recommendedName>
        <fullName evidence="3">ROK family protein</fullName>
    </recommendedName>
</protein>